<dbReference type="RefSeq" id="WP_008839132.1">
    <property type="nucleotide sequence ID" value="NZ_AHAM01000247.1"/>
</dbReference>
<dbReference type="PANTHER" id="PTHR11739">
    <property type="entry name" value="CITRATE SYNTHASE"/>
    <property type="match status" value="1"/>
</dbReference>
<comment type="pathway">
    <text evidence="1">Carbohydrate metabolism; tricarboxylic acid cycle; isocitrate from oxaloacetate: step 1/2.</text>
</comment>
<accession>H0HZC5</accession>
<dbReference type="InterPro" id="IPR016143">
    <property type="entry name" value="Citrate_synth-like_sm_a-sub"/>
</dbReference>
<dbReference type="GO" id="GO:0036440">
    <property type="term" value="F:citrate synthase activity"/>
    <property type="evidence" value="ECO:0007669"/>
    <property type="project" value="UniProtKB-EC"/>
</dbReference>
<dbReference type="Proteomes" id="UP000003250">
    <property type="component" value="Unassembled WGS sequence"/>
</dbReference>
<comment type="similarity">
    <text evidence="2 5">Belongs to the citrate synthase family.</text>
</comment>
<dbReference type="PROSITE" id="PS00480">
    <property type="entry name" value="CITRATE_SYNTHASE"/>
    <property type="match status" value="1"/>
</dbReference>
<evidence type="ECO:0000256" key="5">
    <source>
        <dbReference type="RuleBase" id="RU003406"/>
    </source>
</evidence>
<evidence type="ECO:0000313" key="6">
    <source>
        <dbReference type="EMBL" id="EHK53922.1"/>
    </source>
</evidence>
<keyword evidence="4 5" id="KW-0808">Transferase</keyword>
<evidence type="ECO:0000256" key="2">
    <source>
        <dbReference type="ARBA" id="ARBA00010566"/>
    </source>
</evidence>
<protein>
    <recommendedName>
        <fullName evidence="3">citrate synthase (unknown stereospecificity)</fullName>
        <ecNumber evidence="3">2.3.3.16</ecNumber>
    </recommendedName>
</protein>
<dbReference type="PANTHER" id="PTHR11739:SF4">
    <property type="entry name" value="CITRATE SYNTHASE, PEROXISOMAL"/>
    <property type="match status" value="1"/>
</dbReference>
<sequence>MQIGKARAATTEICAATADAVGVRGRDLCGDLMGRLSFTEYFYLLLTGRQPTEDQRYFLDLLLVAIAEHGMMPTVQAARMTLAADPNALQGALAAGILGCGPVLLGTSELCGALLAKARKRVAEGEDADRVVLELAREIRESGGKAPGFGHPVHRPLDPRAERILELADQRGVSGPHVDLARRMREAVAQVWGKPLVMNVSMPIAAVLLDLDFPPAMIKAIPLLARTGGILAHLAEEQQNPIGFVLAGHAEAAVSLRRQGRD</sequence>
<dbReference type="GO" id="GO:0006099">
    <property type="term" value="P:tricarboxylic acid cycle"/>
    <property type="evidence" value="ECO:0007669"/>
    <property type="project" value="UniProtKB-UniPathway"/>
</dbReference>
<dbReference type="AlphaFoldDB" id="H0HZC5"/>
<dbReference type="InterPro" id="IPR036969">
    <property type="entry name" value="Citrate_synthase_sf"/>
</dbReference>
<dbReference type="GO" id="GO:0005829">
    <property type="term" value="C:cytosol"/>
    <property type="evidence" value="ECO:0007669"/>
    <property type="project" value="TreeGrafter"/>
</dbReference>
<evidence type="ECO:0000256" key="1">
    <source>
        <dbReference type="ARBA" id="ARBA00004751"/>
    </source>
</evidence>
<evidence type="ECO:0000256" key="4">
    <source>
        <dbReference type="ARBA" id="ARBA00022679"/>
    </source>
</evidence>
<dbReference type="GO" id="GO:0005975">
    <property type="term" value="P:carbohydrate metabolic process"/>
    <property type="evidence" value="ECO:0007669"/>
    <property type="project" value="TreeGrafter"/>
</dbReference>
<gene>
    <name evidence="6" type="ORF">MAXJ12_27808</name>
</gene>
<organism evidence="6 7">
    <name type="scientific">Mesorhizobium alhagi CCNWXJ12-2</name>
    <dbReference type="NCBI Taxonomy" id="1107882"/>
    <lineage>
        <taxon>Bacteria</taxon>
        <taxon>Pseudomonadati</taxon>
        <taxon>Pseudomonadota</taxon>
        <taxon>Alphaproteobacteria</taxon>
        <taxon>Hyphomicrobiales</taxon>
        <taxon>Phyllobacteriaceae</taxon>
        <taxon>Allomesorhizobium</taxon>
    </lineage>
</organism>
<dbReference type="NCBIfam" id="NF004868">
    <property type="entry name" value="PRK06224.1-5"/>
    <property type="match status" value="1"/>
</dbReference>
<dbReference type="InterPro" id="IPR019810">
    <property type="entry name" value="Citrate_synthase_AS"/>
</dbReference>
<reference evidence="6 7" key="1">
    <citation type="journal article" date="2012" name="J. Bacteriol.">
        <title>Draft Genome Sequence of Mesorhizobium alhagi CCNWXJ12-2T, a Novel Salt-Resistant Species Isolated from the Desert of Northwestern China.</title>
        <authorList>
            <person name="Zhou M."/>
            <person name="Chen W."/>
            <person name="Chen H."/>
            <person name="Wei G."/>
        </authorList>
    </citation>
    <scope>NUCLEOTIDE SEQUENCE [LARGE SCALE GENOMIC DNA]</scope>
    <source>
        <strain evidence="6 7">CCNWXJ12-2</strain>
    </source>
</reference>
<dbReference type="PATRIC" id="fig|1107882.3.peg.5379"/>
<dbReference type="CDD" id="cd06100">
    <property type="entry name" value="CCL_ACL-C"/>
    <property type="match status" value="1"/>
</dbReference>
<proteinExistence type="inferred from homology"/>
<keyword evidence="7" id="KW-1185">Reference proteome</keyword>
<dbReference type="SUPFAM" id="SSF48256">
    <property type="entry name" value="Citrate synthase"/>
    <property type="match status" value="1"/>
</dbReference>
<name>H0HZC5_9HYPH</name>
<dbReference type="Gene3D" id="1.10.230.10">
    <property type="entry name" value="Cytochrome P450-Terp, domain 2"/>
    <property type="match status" value="1"/>
</dbReference>
<evidence type="ECO:0000256" key="3">
    <source>
        <dbReference type="ARBA" id="ARBA00012972"/>
    </source>
</evidence>
<evidence type="ECO:0000313" key="7">
    <source>
        <dbReference type="Proteomes" id="UP000003250"/>
    </source>
</evidence>
<dbReference type="EMBL" id="AHAM01000247">
    <property type="protein sequence ID" value="EHK53922.1"/>
    <property type="molecule type" value="Genomic_DNA"/>
</dbReference>
<dbReference type="EC" id="2.3.3.16" evidence="3"/>
<dbReference type="OrthoDB" id="9759263at2"/>
<dbReference type="Pfam" id="PF00285">
    <property type="entry name" value="Citrate_synt"/>
    <property type="match status" value="1"/>
</dbReference>
<dbReference type="UniPathway" id="UPA00223">
    <property type="reaction ID" value="UER00717"/>
</dbReference>
<dbReference type="InterPro" id="IPR002020">
    <property type="entry name" value="Citrate_synthase"/>
</dbReference>